<keyword evidence="2" id="KW-1185">Reference proteome</keyword>
<accession>A3TUK1</accession>
<proteinExistence type="predicted"/>
<dbReference type="OrthoDB" id="271062at2"/>
<sequence length="406" mass="42971">MSGRRPRILFAWELGANYGHVTKVALAAEQLADEAEIFVALRDPVAFRDIAPDLAATVLPAPHARTRQQTPDNRPPANFAAMLTTEGWHATDALAAQVEAWRGVIGLVRPDLLVVQAAPTAALAARTLSLRFAVLGSGYDNPPLADPMPAFDAAAPIDLVRSQEARVVATANAVLERFGAPSVARFRDILEGEASILTTWEVTDHYVARGRLHPDHPPYLGHLPGLDRGAPRDWRGRPGPRIFAYLRPGTPPAAAGLAALMQMGPEADVVLAAPGISDSDRSRLAQRGVQVEAGPVQLARLLSDCDLGISHASNGVGASFLTAGVPQIGLPGHREQGMFARAIAHHGLGLGVEGRYGGDAVVRSIRQALGSERLKNRVGTVAAQLSDRAGVPPQVAVARTLRALVF</sequence>
<dbReference type="HOGENOM" id="CLU_058209_1_0_5"/>
<gene>
    <name evidence="1" type="ORF">OB2597_08644</name>
</gene>
<dbReference type="SUPFAM" id="SSF53756">
    <property type="entry name" value="UDP-Glycosyltransferase/glycogen phosphorylase"/>
    <property type="match status" value="1"/>
</dbReference>
<evidence type="ECO:0000313" key="1">
    <source>
        <dbReference type="EMBL" id="EAQ04197.1"/>
    </source>
</evidence>
<reference evidence="1 2" key="1">
    <citation type="journal article" date="2010" name="J. Bacteriol.">
        <title>Genome sequences of Oceanicola granulosus HTCC2516(T) and Oceanicola batsensis HTCC2597(TDelta).</title>
        <authorList>
            <person name="Thrash J.C."/>
            <person name="Cho J.C."/>
            <person name="Vergin K.L."/>
            <person name="Giovannoni S.J."/>
        </authorList>
    </citation>
    <scope>NUCLEOTIDE SEQUENCE [LARGE SCALE GENOMIC DNA]</scope>
    <source>
        <strain evidence="2">ATCC BAA-863 / DSM 15984 / KCTC 12145 / HTCC2597</strain>
    </source>
</reference>
<dbReference type="RefSeq" id="WP_009805951.1">
    <property type="nucleotide sequence ID" value="NZ_CH724131.1"/>
</dbReference>
<organism evidence="1 2">
    <name type="scientific">Pseudooceanicola batsensis (strain ATCC BAA-863 / DSM 15984 / KCTC 12145 / HTCC2597)</name>
    <name type="common">Oceanicola batsensis</name>
    <dbReference type="NCBI Taxonomy" id="252305"/>
    <lineage>
        <taxon>Bacteria</taxon>
        <taxon>Pseudomonadati</taxon>
        <taxon>Pseudomonadota</taxon>
        <taxon>Alphaproteobacteria</taxon>
        <taxon>Rhodobacterales</taxon>
        <taxon>Paracoccaceae</taxon>
        <taxon>Pseudooceanicola</taxon>
    </lineage>
</organism>
<dbReference type="Proteomes" id="UP000004318">
    <property type="component" value="Unassembled WGS sequence"/>
</dbReference>
<dbReference type="STRING" id="252305.OB2597_08644"/>
<dbReference type="AlphaFoldDB" id="A3TUK1"/>
<comment type="caution">
    <text evidence="1">The sequence shown here is derived from an EMBL/GenBank/DDBJ whole genome shotgun (WGS) entry which is preliminary data.</text>
</comment>
<protein>
    <recommendedName>
        <fullName evidence="3">Glycosyltransferase</fullName>
    </recommendedName>
</protein>
<dbReference type="eggNOG" id="COG1819">
    <property type="taxonomic scope" value="Bacteria"/>
</dbReference>
<dbReference type="Gene3D" id="3.40.50.2000">
    <property type="entry name" value="Glycogen Phosphorylase B"/>
    <property type="match status" value="2"/>
</dbReference>
<evidence type="ECO:0008006" key="3">
    <source>
        <dbReference type="Google" id="ProtNLM"/>
    </source>
</evidence>
<name>A3TUK1_PSEBH</name>
<dbReference type="EMBL" id="AAMO01000002">
    <property type="protein sequence ID" value="EAQ04197.1"/>
    <property type="molecule type" value="Genomic_DNA"/>
</dbReference>
<evidence type="ECO:0000313" key="2">
    <source>
        <dbReference type="Proteomes" id="UP000004318"/>
    </source>
</evidence>